<proteinExistence type="inferred from homology"/>
<feature type="domain" description="NAD(P)-binding" evidence="8">
    <location>
        <begin position="7"/>
        <end position="277"/>
    </location>
</feature>
<dbReference type="EMBL" id="BMXL01000002">
    <property type="protein sequence ID" value="GHD17644.1"/>
    <property type="molecule type" value="Genomic_DNA"/>
</dbReference>
<comment type="similarity">
    <text evidence="3">Belongs to the NAD(P)-dependent epimerase/dehydratase family. dTDP-glucose dehydratase subfamily.</text>
</comment>
<evidence type="ECO:0000256" key="5">
    <source>
        <dbReference type="ARBA" id="ARBA00016977"/>
    </source>
</evidence>
<dbReference type="Pfam" id="PF16363">
    <property type="entry name" value="GDP_Man_Dehyd"/>
    <property type="match status" value="1"/>
</dbReference>
<evidence type="ECO:0000256" key="2">
    <source>
        <dbReference type="ARBA" id="ARBA00001911"/>
    </source>
</evidence>
<accession>A0A918X855</accession>
<dbReference type="CDD" id="cd05246">
    <property type="entry name" value="dTDP_GD_SDR_e"/>
    <property type="match status" value="1"/>
</dbReference>
<dbReference type="Gene3D" id="3.40.50.720">
    <property type="entry name" value="NAD(P)-binding Rossmann-like Domain"/>
    <property type="match status" value="1"/>
</dbReference>
<keyword evidence="6" id="KW-0520">NAD</keyword>
<evidence type="ECO:0000256" key="1">
    <source>
        <dbReference type="ARBA" id="ARBA00001539"/>
    </source>
</evidence>
<evidence type="ECO:0000259" key="8">
    <source>
        <dbReference type="Pfam" id="PF16363"/>
    </source>
</evidence>
<comment type="cofactor">
    <cofactor evidence="2">
        <name>NAD(+)</name>
        <dbReference type="ChEBI" id="CHEBI:57540"/>
    </cofactor>
</comment>
<dbReference type="SUPFAM" id="SSF51735">
    <property type="entry name" value="NAD(P)-binding Rossmann-fold domains"/>
    <property type="match status" value="1"/>
</dbReference>
<dbReference type="GO" id="GO:0008460">
    <property type="term" value="F:dTDP-glucose 4,6-dehydratase activity"/>
    <property type="evidence" value="ECO:0007669"/>
    <property type="project" value="UniProtKB-EC"/>
</dbReference>
<keyword evidence="10" id="KW-1185">Reference proteome</keyword>
<evidence type="ECO:0000256" key="4">
    <source>
        <dbReference type="ARBA" id="ARBA00011990"/>
    </source>
</evidence>
<dbReference type="InterPro" id="IPR036291">
    <property type="entry name" value="NAD(P)-bd_dom_sf"/>
</dbReference>
<dbReference type="InterPro" id="IPR016040">
    <property type="entry name" value="NAD(P)-bd_dom"/>
</dbReference>
<dbReference type="Gene3D" id="3.90.25.10">
    <property type="entry name" value="UDP-galactose 4-epimerase, domain 1"/>
    <property type="match status" value="1"/>
</dbReference>
<evidence type="ECO:0000313" key="9">
    <source>
        <dbReference type="EMBL" id="GHD17644.1"/>
    </source>
</evidence>
<dbReference type="PANTHER" id="PTHR43000">
    <property type="entry name" value="DTDP-D-GLUCOSE 4,6-DEHYDRATASE-RELATED"/>
    <property type="match status" value="1"/>
</dbReference>
<gene>
    <name evidence="9" type="primary">rfbB</name>
    <name evidence="9" type="ORF">GCM10007147_07020</name>
</gene>
<keyword evidence="7" id="KW-0456">Lyase</keyword>
<evidence type="ECO:0000256" key="3">
    <source>
        <dbReference type="ARBA" id="ARBA00008178"/>
    </source>
</evidence>
<sequence length="292" mass="32099">MQGAEGAHVTGLDALTYAGDLRRLPAKHPRLSFVRGDIADPEHMAEVVPEHDAVVNFAAESHVDRSIAASDAFVRTNVLGTQVLLEAARRAAVDRFLQVSTDEVYGSIGSGAWDETTPLAPNSPYSASKAGAELLVRAFHRTHGMDVSITRCCNNYGPAQHPEKLIPRFTTTLMRGGKVPLYGDGLHTREWLHVDDHCRAIGLVLMNGSAGRDYNIGGEESTNLDITMRLLGLLGLPESAIEYVADRQGHDRRYSVDDGRIREEFGYAPEVSLEDGLIDTVDWYSENLPFWE</sequence>
<evidence type="ECO:0000256" key="7">
    <source>
        <dbReference type="ARBA" id="ARBA00023239"/>
    </source>
</evidence>
<evidence type="ECO:0000313" key="10">
    <source>
        <dbReference type="Proteomes" id="UP000654947"/>
    </source>
</evidence>
<organism evidence="9 10">
    <name type="scientific">Nocardiopsis kunsanensis</name>
    <dbReference type="NCBI Taxonomy" id="141693"/>
    <lineage>
        <taxon>Bacteria</taxon>
        <taxon>Bacillati</taxon>
        <taxon>Actinomycetota</taxon>
        <taxon>Actinomycetes</taxon>
        <taxon>Streptosporangiales</taxon>
        <taxon>Nocardiopsidaceae</taxon>
        <taxon>Nocardiopsis</taxon>
    </lineage>
</organism>
<dbReference type="NCBIfam" id="TIGR01181">
    <property type="entry name" value="dTDP_gluc_dehyt"/>
    <property type="match status" value="1"/>
</dbReference>
<name>A0A918X855_9ACTN</name>
<dbReference type="InterPro" id="IPR005888">
    <property type="entry name" value="dTDP_Gluc_deHydtase"/>
</dbReference>
<protein>
    <recommendedName>
        <fullName evidence="5">dTDP-glucose 4,6-dehydratase</fullName>
        <ecNumber evidence="4">4.2.1.46</ecNumber>
    </recommendedName>
</protein>
<dbReference type="Proteomes" id="UP000654947">
    <property type="component" value="Unassembled WGS sequence"/>
</dbReference>
<comment type="catalytic activity">
    <reaction evidence="1">
        <text>dTDP-alpha-D-glucose = dTDP-4-dehydro-6-deoxy-alpha-D-glucose + H2O</text>
        <dbReference type="Rhea" id="RHEA:17221"/>
        <dbReference type="ChEBI" id="CHEBI:15377"/>
        <dbReference type="ChEBI" id="CHEBI:57477"/>
        <dbReference type="ChEBI" id="CHEBI:57649"/>
        <dbReference type="EC" id="4.2.1.46"/>
    </reaction>
</comment>
<dbReference type="AlphaFoldDB" id="A0A918X855"/>
<comment type="caution">
    <text evidence="9">The sequence shown here is derived from an EMBL/GenBank/DDBJ whole genome shotgun (WGS) entry which is preliminary data.</text>
</comment>
<reference evidence="9 10" key="1">
    <citation type="journal article" date="2014" name="Int. J. Syst. Evol. Microbiol.">
        <title>Complete genome sequence of Corynebacterium casei LMG S-19264T (=DSM 44701T), isolated from a smear-ripened cheese.</title>
        <authorList>
            <consortium name="US DOE Joint Genome Institute (JGI-PGF)"/>
            <person name="Walter F."/>
            <person name="Albersmeier A."/>
            <person name="Kalinowski J."/>
            <person name="Ruckert C."/>
        </authorList>
    </citation>
    <scope>NUCLEOTIDE SEQUENCE [LARGE SCALE GENOMIC DNA]</scope>
    <source>
        <strain evidence="9 10">KCTC 19473</strain>
    </source>
</reference>
<dbReference type="EC" id="4.2.1.46" evidence="4"/>
<evidence type="ECO:0000256" key="6">
    <source>
        <dbReference type="ARBA" id="ARBA00023027"/>
    </source>
</evidence>
<dbReference type="GO" id="GO:0009225">
    <property type="term" value="P:nucleotide-sugar metabolic process"/>
    <property type="evidence" value="ECO:0007669"/>
    <property type="project" value="InterPro"/>
</dbReference>